<feature type="compositionally biased region" description="Basic and acidic residues" evidence="2">
    <location>
        <begin position="102"/>
        <end position="124"/>
    </location>
</feature>
<dbReference type="Pfam" id="PF04203">
    <property type="entry name" value="Sortase"/>
    <property type="match status" value="1"/>
</dbReference>
<dbReference type="NCBIfam" id="NF033748">
    <property type="entry name" value="class_F_sortase"/>
    <property type="match status" value="1"/>
</dbReference>
<evidence type="ECO:0000256" key="2">
    <source>
        <dbReference type="SAM" id="MobiDB-lite"/>
    </source>
</evidence>
<keyword evidence="3" id="KW-0472">Membrane</keyword>
<sequence length="352" mass="35576">MSEVPDTADDPAEPEGSGSDRGEGARDALPASDAASDALAAPQAPATEGARDAQAASDAASDALAAPPGPQAPATERARDALAASEAASDALAPPPVAGPEVPDRAGEDHEDSTHPEQAGEVRDVLVITERPGPDRTRRALLVGAALLAVLGVALLGWAVGHQTSAPPVPVAAPVAAPVAPGPPPPASLATAPPASPNTPNAPPATLRIPAIGVDSPVDQVGLNPDRTMEVPAEGSPGYDHAAWFRYSVTPGRQGPSVLIGHVDSAASGPSVFYELGRLRPGDRADVVRADGVTVTFEVTEVVVVPKDAFPTDRVYGPTRGPELRLITCGGSFDRGAGSYRDNTVVFARAVA</sequence>
<organism evidence="4 5">
    <name type="scientific">Actinomycetospora straminea</name>
    <dbReference type="NCBI Taxonomy" id="663607"/>
    <lineage>
        <taxon>Bacteria</taxon>
        <taxon>Bacillati</taxon>
        <taxon>Actinomycetota</taxon>
        <taxon>Actinomycetes</taxon>
        <taxon>Pseudonocardiales</taxon>
        <taxon>Pseudonocardiaceae</taxon>
        <taxon>Actinomycetospora</taxon>
    </lineage>
</organism>
<feature type="region of interest" description="Disordered" evidence="2">
    <location>
        <begin position="1"/>
        <end position="124"/>
    </location>
</feature>
<proteinExistence type="predicted"/>
<evidence type="ECO:0008006" key="6">
    <source>
        <dbReference type="Google" id="ProtNLM"/>
    </source>
</evidence>
<feature type="compositionally biased region" description="Acidic residues" evidence="2">
    <location>
        <begin position="1"/>
        <end position="13"/>
    </location>
</feature>
<feature type="compositionally biased region" description="Low complexity" evidence="2">
    <location>
        <begin position="81"/>
        <end position="92"/>
    </location>
</feature>
<evidence type="ECO:0000256" key="3">
    <source>
        <dbReference type="SAM" id="Phobius"/>
    </source>
</evidence>
<comment type="caution">
    <text evidence="4">The sequence shown here is derived from an EMBL/GenBank/DDBJ whole genome shotgun (WGS) entry which is preliminary data.</text>
</comment>
<dbReference type="InterPro" id="IPR023365">
    <property type="entry name" value="Sortase_dom-sf"/>
</dbReference>
<protein>
    <recommendedName>
        <fullName evidence="6">Sortase family protein</fullName>
    </recommendedName>
</protein>
<evidence type="ECO:0000313" key="4">
    <source>
        <dbReference type="EMBL" id="GAA4863992.1"/>
    </source>
</evidence>
<feature type="compositionally biased region" description="Low complexity" evidence="2">
    <location>
        <begin position="27"/>
        <end position="66"/>
    </location>
</feature>
<keyword evidence="1" id="KW-0378">Hydrolase</keyword>
<dbReference type="CDD" id="cd05829">
    <property type="entry name" value="Sortase_F"/>
    <property type="match status" value="1"/>
</dbReference>
<dbReference type="InterPro" id="IPR042001">
    <property type="entry name" value="Sortase_F"/>
</dbReference>
<feature type="region of interest" description="Disordered" evidence="2">
    <location>
        <begin position="182"/>
        <end position="204"/>
    </location>
</feature>
<accession>A0ABP9E2F8</accession>
<dbReference type="EMBL" id="BAABHQ010000002">
    <property type="protein sequence ID" value="GAA4863992.1"/>
    <property type="molecule type" value="Genomic_DNA"/>
</dbReference>
<feature type="compositionally biased region" description="Pro residues" evidence="2">
    <location>
        <begin position="194"/>
        <end position="203"/>
    </location>
</feature>
<feature type="transmembrane region" description="Helical" evidence="3">
    <location>
        <begin position="140"/>
        <end position="160"/>
    </location>
</feature>
<keyword evidence="3" id="KW-1133">Transmembrane helix</keyword>
<evidence type="ECO:0000313" key="5">
    <source>
        <dbReference type="Proteomes" id="UP001500457"/>
    </source>
</evidence>
<dbReference type="InterPro" id="IPR005754">
    <property type="entry name" value="Sortase"/>
</dbReference>
<gene>
    <name evidence="4" type="ORF">GCM10023203_09670</name>
</gene>
<dbReference type="Proteomes" id="UP001500457">
    <property type="component" value="Unassembled WGS sequence"/>
</dbReference>
<name>A0ABP9E2F8_9PSEU</name>
<keyword evidence="5" id="KW-1185">Reference proteome</keyword>
<dbReference type="SUPFAM" id="SSF63817">
    <property type="entry name" value="Sortase"/>
    <property type="match status" value="1"/>
</dbReference>
<dbReference type="Gene3D" id="2.40.260.10">
    <property type="entry name" value="Sortase"/>
    <property type="match status" value="1"/>
</dbReference>
<keyword evidence="3" id="KW-0812">Transmembrane</keyword>
<reference evidence="5" key="1">
    <citation type="journal article" date="2019" name="Int. J. Syst. Evol. Microbiol.">
        <title>The Global Catalogue of Microorganisms (GCM) 10K type strain sequencing project: providing services to taxonomists for standard genome sequencing and annotation.</title>
        <authorList>
            <consortium name="The Broad Institute Genomics Platform"/>
            <consortium name="The Broad Institute Genome Sequencing Center for Infectious Disease"/>
            <person name="Wu L."/>
            <person name="Ma J."/>
        </authorList>
    </citation>
    <scope>NUCLEOTIDE SEQUENCE [LARGE SCALE GENOMIC DNA]</scope>
    <source>
        <strain evidence="5">JCM 17983</strain>
    </source>
</reference>
<evidence type="ECO:0000256" key="1">
    <source>
        <dbReference type="ARBA" id="ARBA00022801"/>
    </source>
</evidence>